<keyword evidence="5" id="KW-0540">Nuclease</keyword>
<evidence type="ECO:0000313" key="5">
    <source>
        <dbReference type="EMBL" id="OOS02838.1"/>
    </source>
</evidence>
<keyword evidence="2" id="KW-0680">Restriction system</keyword>
<dbReference type="Gene3D" id="3.90.220.20">
    <property type="entry name" value="DNA methylase specificity domains"/>
    <property type="match status" value="1"/>
</dbReference>
<dbReference type="AlphaFoldDB" id="A0A1T0AY62"/>
<dbReference type="Proteomes" id="UP000190023">
    <property type="component" value="Unassembled WGS sequence"/>
</dbReference>
<dbReference type="GO" id="GO:0004519">
    <property type="term" value="F:endonuclease activity"/>
    <property type="evidence" value="ECO:0007669"/>
    <property type="project" value="UniProtKB-KW"/>
</dbReference>
<evidence type="ECO:0000256" key="2">
    <source>
        <dbReference type="ARBA" id="ARBA00022747"/>
    </source>
</evidence>
<organism evidence="5 6">
    <name type="scientific">[Haemophilus] felis</name>
    <dbReference type="NCBI Taxonomy" id="123822"/>
    <lineage>
        <taxon>Bacteria</taxon>
        <taxon>Pseudomonadati</taxon>
        <taxon>Pseudomonadota</taxon>
        <taxon>Gammaproteobacteria</taxon>
        <taxon>Pasteurellales</taxon>
        <taxon>Pasteurellaceae</taxon>
    </lineage>
</organism>
<gene>
    <name evidence="5" type="ORF">B0188_07470</name>
</gene>
<keyword evidence="6" id="KW-1185">Reference proteome</keyword>
<name>A0A1T0AY62_9PAST</name>
<proteinExistence type="inferred from homology"/>
<evidence type="ECO:0000259" key="4">
    <source>
        <dbReference type="Pfam" id="PF01420"/>
    </source>
</evidence>
<dbReference type="SUPFAM" id="SSF116734">
    <property type="entry name" value="DNA methylase specificity domain"/>
    <property type="match status" value="1"/>
</dbReference>
<dbReference type="EMBL" id="MUYB01000029">
    <property type="protein sequence ID" value="OOS02838.1"/>
    <property type="molecule type" value="Genomic_DNA"/>
</dbReference>
<dbReference type="InterPro" id="IPR044946">
    <property type="entry name" value="Restrct_endonuc_typeI_TRD_sf"/>
</dbReference>
<dbReference type="InterPro" id="IPR000055">
    <property type="entry name" value="Restrct_endonuc_typeI_TRD"/>
</dbReference>
<sequence length="191" mass="21635">MYLTELVTINSGQPQFRISETSDLEAPSYTYYTQANLELDIQLADTPILPEKVIRTFDPITSLLSAGDVIFSLISGKSARVSNMHQGFLYTQNYAKLVSTSRIDANYLIYLLNESPLIQKQLTNGLQGTQVLKYTMKQLKSLKLPKLPTLSKQRLIGDVYCKQQKLAYLKQRAAQLEKFLVLHQLQKASSK</sequence>
<evidence type="ECO:0000256" key="1">
    <source>
        <dbReference type="ARBA" id="ARBA00010923"/>
    </source>
</evidence>
<protein>
    <submittedName>
        <fullName evidence="5">Restriction endonuclease subunit M</fullName>
    </submittedName>
</protein>
<dbReference type="STRING" id="123822.B0188_07470"/>
<keyword evidence="5" id="KW-0378">Hydrolase</keyword>
<comment type="similarity">
    <text evidence="1">Belongs to the type-I restriction system S methylase family.</text>
</comment>
<dbReference type="OrthoDB" id="5679005at2"/>
<dbReference type="GO" id="GO:0003677">
    <property type="term" value="F:DNA binding"/>
    <property type="evidence" value="ECO:0007669"/>
    <property type="project" value="UniProtKB-KW"/>
</dbReference>
<keyword evidence="3" id="KW-0238">DNA-binding</keyword>
<reference evidence="5 6" key="1">
    <citation type="submission" date="2017-02" db="EMBL/GenBank/DDBJ databases">
        <title>Draft genome sequence of Haemophilus felis CCUG 31170 type strain.</title>
        <authorList>
            <person name="Engstrom-Jakobsson H."/>
            <person name="Salva-Serra F."/>
            <person name="Thorell K."/>
            <person name="Gonzales-Siles L."/>
            <person name="Karlsson R."/>
            <person name="Boulund F."/>
            <person name="Engstrand L."/>
            <person name="Kristiansson E."/>
            <person name="Moore E."/>
        </authorList>
    </citation>
    <scope>NUCLEOTIDE SEQUENCE [LARGE SCALE GENOMIC DNA]</scope>
    <source>
        <strain evidence="5 6">CCUG 31170</strain>
    </source>
</reference>
<comment type="caution">
    <text evidence="5">The sequence shown here is derived from an EMBL/GenBank/DDBJ whole genome shotgun (WGS) entry which is preliminary data.</text>
</comment>
<evidence type="ECO:0000313" key="6">
    <source>
        <dbReference type="Proteomes" id="UP000190023"/>
    </source>
</evidence>
<feature type="domain" description="Type I restriction modification DNA specificity" evidence="4">
    <location>
        <begin position="66"/>
        <end position="159"/>
    </location>
</feature>
<keyword evidence="5" id="KW-0255">Endonuclease</keyword>
<dbReference type="GO" id="GO:0009307">
    <property type="term" value="P:DNA restriction-modification system"/>
    <property type="evidence" value="ECO:0007669"/>
    <property type="project" value="UniProtKB-KW"/>
</dbReference>
<dbReference type="Pfam" id="PF01420">
    <property type="entry name" value="Methylase_S"/>
    <property type="match status" value="1"/>
</dbReference>
<accession>A0A1T0AY62</accession>
<evidence type="ECO:0000256" key="3">
    <source>
        <dbReference type="ARBA" id="ARBA00023125"/>
    </source>
</evidence>